<dbReference type="Proteomes" id="UP001140206">
    <property type="component" value="Chromosome 4"/>
</dbReference>
<feature type="region of interest" description="Disordered" evidence="2">
    <location>
        <begin position="659"/>
        <end position="733"/>
    </location>
</feature>
<accession>A0AAV8DDB2</accession>
<dbReference type="Pfam" id="PF05178">
    <property type="entry name" value="Kri1"/>
    <property type="match status" value="1"/>
</dbReference>
<dbReference type="GO" id="GO:0005730">
    <property type="term" value="C:nucleolus"/>
    <property type="evidence" value="ECO:0007669"/>
    <property type="project" value="TreeGrafter"/>
</dbReference>
<evidence type="ECO:0000259" key="3">
    <source>
        <dbReference type="Pfam" id="PF12936"/>
    </source>
</evidence>
<proteinExistence type="inferred from homology"/>
<gene>
    <name evidence="4" type="ORF">LUZ62_077285</name>
</gene>
<protein>
    <submittedName>
        <fullName evidence="4">Protein KRI1</fullName>
    </submittedName>
</protein>
<dbReference type="InterPro" id="IPR018034">
    <property type="entry name" value="Kri1"/>
</dbReference>
<feature type="compositionally biased region" description="Acidic residues" evidence="2">
    <location>
        <begin position="494"/>
        <end position="512"/>
    </location>
</feature>
<evidence type="ECO:0000256" key="2">
    <source>
        <dbReference type="SAM" id="MobiDB-lite"/>
    </source>
</evidence>
<feature type="region of interest" description="Disordered" evidence="2">
    <location>
        <begin position="1"/>
        <end position="21"/>
    </location>
</feature>
<feature type="region of interest" description="Disordered" evidence="2">
    <location>
        <begin position="285"/>
        <end position="319"/>
    </location>
</feature>
<dbReference type="InterPro" id="IPR024626">
    <property type="entry name" value="Kri1-like_C"/>
</dbReference>
<organism evidence="4 5">
    <name type="scientific">Rhynchospora pubera</name>
    <dbReference type="NCBI Taxonomy" id="906938"/>
    <lineage>
        <taxon>Eukaryota</taxon>
        <taxon>Viridiplantae</taxon>
        <taxon>Streptophyta</taxon>
        <taxon>Embryophyta</taxon>
        <taxon>Tracheophyta</taxon>
        <taxon>Spermatophyta</taxon>
        <taxon>Magnoliopsida</taxon>
        <taxon>Liliopsida</taxon>
        <taxon>Poales</taxon>
        <taxon>Cyperaceae</taxon>
        <taxon>Cyperoideae</taxon>
        <taxon>Rhynchosporeae</taxon>
        <taxon>Rhynchospora</taxon>
    </lineage>
</organism>
<comment type="similarity">
    <text evidence="1">Belongs to the KRI1 family.</text>
</comment>
<evidence type="ECO:0000313" key="4">
    <source>
        <dbReference type="EMBL" id="KAJ4766910.1"/>
    </source>
</evidence>
<feature type="region of interest" description="Disordered" evidence="2">
    <location>
        <begin position="529"/>
        <end position="550"/>
    </location>
</feature>
<feature type="compositionally biased region" description="Basic and acidic residues" evidence="2">
    <location>
        <begin position="423"/>
        <end position="437"/>
    </location>
</feature>
<feature type="domain" description="Kri1-like C-terminal" evidence="3">
    <location>
        <begin position="581"/>
        <end position="658"/>
    </location>
</feature>
<feature type="compositionally biased region" description="Acidic residues" evidence="2">
    <location>
        <begin position="209"/>
        <end position="218"/>
    </location>
</feature>
<dbReference type="GO" id="GO:0030686">
    <property type="term" value="C:90S preribosome"/>
    <property type="evidence" value="ECO:0007669"/>
    <property type="project" value="TreeGrafter"/>
</dbReference>
<name>A0AAV8DDB2_9POAL</name>
<dbReference type="EMBL" id="JAMFTS010000004">
    <property type="protein sequence ID" value="KAJ4766910.1"/>
    <property type="molecule type" value="Genomic_DNA"/>
</dbReference>
<dbReference type="PANTHER" id="PTHR14490">
    <property type="entry name" value="ZINC FINGER, ZZ TYPE"/>
    <property type="match status" value="1"/>
</dbReference>
<dbReference type="AlphaFoldDB" id="A0AAV8DDB2"/>
<feature type="region of interest" description="Disordered" evidence="2">
    <location>
        <begin position="385"/>
        <end position="437"/>
    </location>
</feature>
<feature type="compositionally biased region" description="Basic and acidic residues" evidence="2">
    <location>
        <begin position="147"/>
        <end position="160"/>
    </location>
</feature>
<reference evidence="4" key="1">
    <citation type="submission" date="2022-08" db="EMBL/GenBank/DDBJ databases">
        <authorList>
            <person name="Marques A."/>
        </authorList>
    </citation>
    <scope>NUCLEOTIDE SEQUENCE</scope>
    <source>
        <strain evidence="4">RhyPub2mFocal</strain>
        <tissue evidence="4">Leaves</tissue>
    </source>
</reference>
<feature type="compositionally biased region" description="Basic and acidic residues" evidence="2">
    <location>
        <begin position="406"/>
        <end position="415"/>
    </location>
</feature>
<feature type="compositionally biased region" description="Polar residues" evidence="2">
    <location>
        <begin position="1"/>
        <end position="11"/>
    </location>
</feature>
<sequence>MVTRNNVTENPTPAKPKHQPPSLLRSLRLLAQSLSPSHPLRSFSAHSAPPPEEKNKIERQVPQITSFRPILRFIEGVRIQLSDQIYQLRDCTLFFSPNCAPTMAKMDLFEACGDGSGSGSDSDLCKIEINKEFARRLEHNKKREELQRYEEYKKQGRISDSDSDSDSDSSSDSDETYLTRDDSEFFKLLARVKENDPEVLKKDVKLYESEGEGDDEEGDNKMKKEGKKGKKKKEKPMYLKDVVARDLLENGPEFAGEEEITEKYSKKLYNEEQKAGLQAFLEADKEAFGSDDNEESDDLFKAKERKGEESEDDEQNLEVEKHLDAYFDKDENLDENERFLKEFFRKKSWIDREKGKGEIRDELHDISEDEEELERQDKYEAEYNFRHEEEGMTDRVLGHSRVIEGSVRKKDSSRKEQRKSKKERMEQAERERREELKHLKNLKKKEIQEKLERIKNVAGIGDAAGRNLSALDLEDEFDPDDYDKKMQEVFGSDYYEEADVDPGFGPDEEEGELEKPDFSKEDELLGLEEGWDAVDESNKSNGDGFEKARERYMQKKAVENSGADDVTTTKGKISYKEKVELDKELEEYYKLDYEDTIGDLKTRFKYRSVPANRYGLKSWEILDASDKDLNQYVPMKKIAPYREKEWKVTYHQMLKKDLLLSKDEKTGKKHNDKKNRDRTKDENNIEKLEGENEKDEEQSSRKSRRRKRQAELKLPQSRLEAYGKVPPKKPKKN</sequence>
<dbReference type="GO" id="GO:0000447">
    <property type="term" value="P:endonucleolytic cleavage in ITS1 to separate SSU-rRNA from 5.8S rRNA and LSU-rRNA from tricistronic rRNA transcript (SSU-rRNA, 5.8S rRNA, LSU-rRNA)"/>
    <property type="evidence" value="ECO:0007669"/>
    <property type="project" value="TreeGrafter"/>
</dbReference>
<comment type="caution">
    <text evidence="4">The sequence shown here is derived from an EMBL/GenBank/DDBJ whole genome shotgun (WGS) entry which is preliminary data.</text>
</comment>
<evidence type="ECO:0000313" key="5">
    <source>
        <dbReference type="Proteomes" id="UP001140206"/>
    </source>
</evidence>
<evidence type="ECO:0000256" key="1">
    <source>
        <dbReference type="ARBA" id="ARBA00007473"/>
    </source>
</evidence>
<dbReference type="PANTHER" id="PTHR14490:SF5">
    <property type="entry name" value="PROTEIN KRI1 HOMOLOG"/>
    <property type="match status" value="1"/>
</dbReference>
<feature type="compositionally biased region" description="Basic residues" evidence="2">
    <location>
        <begin position="224"/>
        <end position="234"/>
    </location>
</feature>
<feature type="compositionally biased region" description="Basic and acidic residues" evidence="2">
    <location>
        <begin position="385"/>
        <end position="397"/>
    </location>
</feature>
<feature type="compositionally biased region" description="Basic and acidic residues" evidence="2">
    <location>
        <begin position="674"/>
        <end position="691"/>
    </location>
</feature>
<feature type="compositionally biased region" description="Basic and acidic residues" evidence="2">
    <location>
        <begin position="298"/>
        <end position="308"/>
    </location>
</feature>
<feature type="region of interest" description="Disordered" evidence="2">
    <location>
        <begin position="494"/>
        <end position="517"/>
    </location>
</feature>
<feature type="region of interest" description="Disordered" evidence="2">
    <location>
        <begin position="204"/>
        <end position="234"/>
    </location>
</feature>
<dbReference type="Pfam" id="PF12936">
    <property type="entry name" value="Kri1_C"/>
    <property type="match status" value="1"/>
</dbReference>
<keyword evidence="5" id="KW-1185">Reference proteome</keyword>
<feature type="region of interest" description="Disordered" evidence="2">
    <location>
        <begin position="147"/>
        <end position="177"/>
    </location>
</feature>
<feature type="compositionally biased region" description="Acidic residues" evidence="2">
    <location>
        <begin position="161"/>
        <end position="175"/>
    </location>
</feature>